<organism evidence="3 4">
    <name type="scientific">Streptomyces ziwulingensis</name>
    <dbReference type="NCBI Taxonomy" id="1045501"/>
    <lineage>
        <taxon>Bacteria</taxon>
        <taxon>Bacillati</taxon>
        <taxon>Actinomycetota</taxon>
        <taxon>Actinomycetes</taxon>
        <taxon>Kitasatosporales</taxon>
        <taxon>Streptomycetaceae</taxon>
        <taxon>Streptomyces</taxon>
    </lineage>
</organism>
<dbReference type="CDD" id="cd01832">
    <property type="entry name" value="SGNH_hydrolase_like_1"/>
    <property type="match status" value="1"/>
</dbReference>
<protein>
    <submittedName>
        <fullName evidence="3">SGNH/GDSL hydrolase family protein</fullName>
    </submittedName>
</protein>
<name>A0ABP9BG90_9ACTN</name>
<dbReference type="InterPro" id="IPR038885">
    <property type="entry name" value="PLB1"/>
</dbReference>
<dbReference type="Gene3D" id="3.40.50.1110">
    <property type="entry name" value="SGNH hydrolase"/>
    <property type="match status" value="1"/>
</dbReference>
<keyword evidence="2" id="KW-1133">Transmembrane helix</keyword>
<feature type="transmembrane region" description="Helical" evidence="2">
    <location>
        <begin position="51"/>
        <end position="75"/>
    </location>
</feature>
<dbReference type="GO" id="GO:0016787">
    <property type="term" value="F:hydrolase activity"/>
    <property type="evidence" value="ECO:0007669"/>
    <property type="project" value="UniProtKB-KW"/>
</dbReference>
<proteinExistence type="predicted"/>
<comment type="caution">
    <text evidence="3">The sequence shown here is derived from an EMBL/GenBank/DDBJ whole genome shotgun (WGS) entry which is preliminary data.</text>
</comment>
<dbReference type="SUPFAM" id="SSF52266">
    <property type="entry name" value="SGNH hydrolase"/>
    <property type="match status" value="1"/>
</dbReference>
<evidence type="ECO:0000313" key="4">
    <source>
        <dbReference type="Proteomes" id="UP001501265"/>
    </source>
</evidence>
<evidence type="ECO:0000313" key="3">
    <source>
        <dbReference type="EMBL" id="GAA4794972.1"/>
    </source>
</evidence>
<keyword evidence="2" id="KW-0472">Membrane</keyword>
<reference evidence="4" key="1">
    <citation type="journal article" date="2019" name="Int. J. Syst. Evol. Microbiol.">
        <title>The Global Catalogue of Microorganisms (GCM) 10K type strain sequencing project: providing services to taxonomists for standard genome sequencing and annotation.</title>
        <authorList>
            <consortium name="The Broad Institute Genomics Platform"/>
            <consortium name="The Broad Institute Genome Sequencing Center for Infectious Disease"/>
            <person name="Wu L."/>
            <person name="Ma J."/>
        </authorList>
    </citation>
    <scope>NUCLEOTIDE SEQUENCE [LARGE SCALE GENOMIC DNA]</scope>
    <source>
        <strain evidence="4">JCM 18081</strain>
    </source>
</reference>
<dbReference type="InterPro" id="IPR036514">
    <property type="entry name" value="SGNH_hydro_sf"/>
</dbReference>
<sequence>MRGRGECDVPSVPVPGNLRYSPGRTRTEEGTGMDQGTHRDRGGRGRRRSRAVLAVLAATLLGVTGCEAGGGGAAAGRSPSPSPTPLWDTSPASVAAVGDSITRGFDACSVLSDCPTVSWATGSSGKVDSLAVRLLGASRAAERSWNYAVTGARMADVAGQMTRAAARRPELVTVMAGANDACRSSVSAMTPVADFREGFEEAVRTLREKLPETQVYVSSIPDLKRLWSQGRTNALGKQVWKLGICPTMLGDADAVDAAAVERRRTVEERVEEYNEVLAEVCAKDRRCRTDGGAVHDYRFGTGQLSQWDWFHPSVNGQARLAEIAYRAVTAKRS</sequence>
<feature type="region of interest" description="Disordered" evidence="1">
    <location>
        <begin position="1"/>
        <end position="48"/>
    </location>
</feature>
<accession>A0ABP9BG90</accession>
<evidence type="ECO:0000256" key="1">
    <source>
        <dbReference type="SAM" id="MobiDB-lite"/>
    </source>
</evidence>
<dbReference type="InterPro" id="IPR001087">
    <property type="entry name" value="GDSL"/>
</dbReference>
<dbReference type="Pfam" id="PF00657">
    <property type="entry name" value="Lipase_GDSL"/>
    <property type="match status" value="1"/>
</dbReference>
<dbReference type="EMBL" id="BAABIG010000021">
    <property type="protein sequence ID" value="GAA4794972.1"/>
    <property type="molecule type" value="Genomic_DNA"/>
</dbReference>
<dbReference type="Proteomes" id="UP001501265">
    <property type="component" value="Unassembled WGS sequence"/>
</dbReference>
<gene>
    <name evidence="3" type="ORF">GCM10023220_21640</name>
</gene>
<keyword evidence="3" id="KW-0378">Hydrolase</keyword>
<keyword evidence="2" id="KW-0812">Transmembrane</keyword>
<dbReference type="PANTHER" id="PTHR21325:SF31">
    <property type="entry name" value="GH22081P-RELATED"/>
    <property type="match status" value="1"/>
</dbReference>
<keyword evidence="4" id="KW-1185">Reference proteome</keyword>
<dbReference type="PANTHER" id="PTHR21325">
    <property type="entry name" value="PHOSPHOLIPASE B, PLB1"/>
    <property type="match status" value="1"/>
</dbReference>
<evidence type="ECO:0000256" key="2">
    <source>
        <dbReference type="SAM" id="Phobius"/>
    </source>
</evidence>
<feature type="region of interest" description="Disordered" evidence="1">
    <location>
        <begin position="70"/>
        <end position="89"/>
    </location>
</feature>